<name>G8P0X4_GRAMM</name>
<dbReference type="KEGG" id="gma:AciX8_1479"/>
<dbReference type="HOGENOM" id="CLU_942544_0_0_0"/>
<dbReference type="AlphaFoldDB" id="G8P0X4"/>
<dbReference type="Proteomes" id="UP000007113">
    <property type="component" value="Chromosome"/>
</dbReference>
<feature type="chain" id="PRO_5003513226" description="FecR protein domain-containing protein" evidence="1">
    <location>
        <begin position="25"/>
        <end position="295"/>
    </location>
</feature>
<sequence length="295" mass="30499" precursor="true">MIIVQLRSAIALFTCNCLVSMAIASSSSIGLVMATGDVVVDGQRVPGNSAIFSGSRISSGDKTSNLQFSDGTSAVMNPGTTMTVYRERSVLQQGVTTQRGIDKHFVLANGLRISSTTSNVTALVGVKNDSYMEVSARDGEADVWSASGKLVAKVEPGQPRSFTYQQVPQQAPAEGSVGSVDLCGRLRPGYLISDKSTRTTYKLKGSDLDPFVNKRVRVAGTMVFTSGTPSSTAPSVVTVDGIQKLQGSCEAAGDDRKRDALILIGALAAAGTLIGVSIGGGSAPPSPPPVTPSVP</sequence>
<feature type="signal peptide" evidence="1">
    <location>
        <begin position="1"/>
        <end position="24"/>
    </location>
</feature>
<keyword evidence="3" id="KW-1185">Reference proteome</keyword>
<keyword evidence="1" id="KW-0732">Signal</keyword>
<gene>
    <name evidence="2" type="ordered locus">AciX8_1479</name>
</gene>
<reference evidence="2 3" key="1">
    <citation type="submission" date="2011-11" db="EMBL/GenBank/DDBJ databases">
        <title>Complete sequence of Granulicella mallensis MP5ACTX8.</title>
        <authorList>
            <consortium name="US DOE Joint Genome Institute"/>
            <person name="Lucas S."/>
            <person name="Copeland A."/>
            <person name="Lapidus A."/>
            <person name="Cheng J.-F."/>
            <person name="Goodwin L."/>
            <person name="Pitluck S."/>
            <person name="Peters L."/>
            <person name="Lu M."/>
            <person name="Detter J.C."/>
            <person name="Han C."/>
            <person name="Tapia R."/>
            <person name="Land M."/>
            <person name="Hauser L."/>
            <person name="Kyrpides N."/>
            <person name="Ivanova N."/>
            <person name="Mikhailova N."/>
            <person name="Pagani I."/>
            <person name="Rawat S."/>
            <person name="Mannisto M."/>
            <person name="Haggblom M."/>
            <person name="Woyke T."/>
        </authorList>
    </citation>
    <scope>NUCLEOTIDE SEQUENCE [LARGE SCALE GENOMIC DNA]</scope>
    <source>
        <strain evidence="3">ATCC BAA-1857 / DSM 23137 / MP5ACTX8</strain>
    </source>
</reference>
<evidence type="ECO:0008006" key="4">
    <source>
        <dbReference type="Google" id="ProtNLM"/>
    </source>
</evidence>
<accession>G8P0X4</accession>
<proteinExistence type="predicted"/>
<organism evidence="2 3">
    <name type="scientific">Granulicella mallensis (strain ATCC BAA-1857 / DSM 23137 / MP5ACTX8)</name>
    <dbReference type="NCBI Taxonomy" id="682795"/>
    <lineage>
        <taxon>Bacteria</taxon>
        <taxon>Pseudomonadati</taxon>
        <taxon>Acidobacteriota</taxon>
        <taxon>Terriglobia</taxon>
        <taxon>Terriglobales</taxon>
        <taxon>Acidobacteriaceae</taxon>
        <taxon>Granulicella</taxon>
    </lineage>
</organism>
<evidence type="ECO:0000256" key="1">
    <source>
        <dbReference type="SAM" id="SignalP"/>
    </source>
</evidence>
<evidence type="ECO:0000313" key="3">
    <source>
        <dbReference type="Proteomes" id="UP000007113"/>
    </source>
</evidence>
<protein>
    <recommendedName>
        <fullName evidence="4">FecR protein domain-containing protein</fullName>
    </recommendedName>
</protein>
<dbReference type="EMBL" id="CP003130">
    <property type="protein sequence ID" value="AEU35821.1"/>
    <property type="molecule type" value="Genomic_DNA"/>
</dbReference>
<evidence type="ECO:0000313" key="2">
    <source>
        <dbReference type="EMBL" id="AEU35821.1"/>
    </source>
</evidence>